<feature type="region of interest" description="Disordered" evidence="1">
    <location>
        <begin position="43"/>
        <end position="67"/>
    </location>
</feature>
<proteinExistence type="predicted"/>
<dbReference type="AlphaFoldDB" id="A0A9N9JCR5"/>
<feature type="non-terminal residue" evidence="2">
    <location>
        <position position="1"/>
    </location>
</feature>
<gene>
    <name evidence="2" type="ORF">AMORRO_LOCUS16748</name>
</gene>
<comment type="caution">
    <text evidence="2">The sequence shown here is derived from an EMBL/GenBank/DDBJ whole genome shotgun (WGS) entry which is preliminary data.</text>
</comment>
<dbReference type="Proteomes" id="UP000789342">
    <property type="component" value="Unassembled WGS sequence"/>
</dbReference>
<feature type="non-terminal residue" evidence="2">
    <location>
        <position position="148"/>
    </location>
</feature>
<dbReference type="EMBL" id="CAJVPV010047953">
    <property type="protein sequence ID" value="CAG8773528.1"/>
    <property type="molecule type" value="Genomic_DNA"/>
</dbReference>
<name>A0A9N9JCR5_9GLOM</name>
<feature type="compositionally biased region" description="Basic residues" evidence="1">
    <location>
        <begin position="53"/>
        <end position="64"/>
    </location>
</feature>
<evidence type="ECO:0000313" key="2">
    <source>
        <dbReference type="EMBL" id="CAG8773528.1"/>
    </source>
</evidence>
<reference evidence="2" key="1">
    <citation type="submission" date="2021-06" db="EMBL/GenBank/DDBJ databases">
        <authorList>
            <person name="Kallberg Y."/>
            <person name="Tangrot J."/>
            <person name="Rosling A."/>
        </authorList>
    </citation>
    <scope>NUCLEOTIDE SEQUENCE</scope>
    <source>
        <strain evidence="2">CL551</strain>
    </source>
</reference>
<organism evidence="2 3">
    <name type="scientific">Acaulospora morrowiae</name>
    <dbReference type="NCBI Taxonomy" id="94023"/>
    <lineage>
        <taxon>Eukaryota</taxon>
        <taxon>Fungi</taxon>
        <taxon>Fungi incertae sedis</taxon>
        <taxon>Mucoromycota</taxon>
        <taxon>Glomeromycotina</taxon>
        <taxon>Glomeromycetes</taxon>
        <taxon>Diversisporales</taxon>
        <taxon>Acaulosporaceae</taxon>
        <taxon>Acaulospora</taxon>
    </lineage>
</organism>
<accession>A0A9N9JCR5</accession>
<evidence type="ECO:0000313" key="3">
    <source>
        <dbReference type="Proteomes" id="UP000789342"/>
    </source>
</evidence>
<protein>
    <submittedName>
        <fullName evidence="2">1319_t:CDS:1</fullName>
    </submittedName>
</protein>
<evidence type="ECO:0000256" key="1">
    <source>
        <dbReference type="SAM" id="MobiDB-lite"/>
    </source>
</evidence>
<feature type="region of interest" description="Disordered" evidence="1">
    <location>
        <begin position="116"/>
        <end position="148"/>
    </location>
</feature>
<keyword evidence="3" id="KW-1185">Reference proteome</keyword>
<sequence length="148" mass="16478">VCKKQGHYKKPQNSLNLTKIEEFTAFIFGVSISEMELESIPLQKDDSTQTKAPLKHAPVKKNATRRASANKLAAVTTNDSMHLAGDARLGKEREFNEAQKNVKSDNMQVKTIEKPVPTSASINKEEKKARMGNSPIMQQGKVKDIQQN</sequence>